<keyword evidence="1" id="KW-0472">Membrane</keyword>
<dbReference type="PANTHER" id="PTHR36443">
    <property type="entry name" value="BSR5223 PROTEIN"/>
    <property type="match status" value="1"/>
</dbReference>
<name>A0A1H3K4X2_9BACI</name>
<dbReference type="EMBL" id="FNPI01000002">
    <property type="protein sequence ID" value="SDY47213.1"/>
    <property type="molecule type" value="Genomic_DNA"/>
</dbReference>
<evidence type="ECO:0000313" key="2">
    <source>
        <dbReference type="EMBL" id="SDY47213.1"/>
    </source>
</evidence>
<organism evidence="2 3">
    <name type="scientific">Evansella caseinilytica</name>
    <dbReference type="NCBI Taxonomy" id="1503961"/>
    <lineage>
        <taxon>Bacteria</taxon>
        <taxon>Bacillati</taxon>
        <taxon>Bacillota</taxon>
        <taxon>Bacilli</taxon>
        <taxon>Bacillales</taxon>
        <taxon>Bacillaceae</taxon>
        <taxon>Evansella</taxon>
    </lineage>
</organism>
<dbReference type="Proteomes" id="UP000198935">
    <property type="component" value="Unassembled WGS sequence"/>
</dbReference>
<feature type="transmembrane region" description="Helical" evidence="1">
    <location>
        <begin position="45"/>
        <end position="68"/>
    </location>
</feature>
<evidence type="ECO:0000256" key="1">
    <source>
        <dbReference type="SAM" id="Phobius"/>
    </source>
</evidence>
<reference evidence="3" key="1">
    <citation type="submission" date="2016-10" db="EMBL/GenBank/DDBJ databases">
        <authorList>
            <person name="Varghese N."/>
            <person name="Submissions S."/>
        </authorList>
    </citation>
    <scope>NUCLEOTIDE SEQUENCE [LARGE SCALE GENOMIC DNA]</scope>
    <source>
        <strain evidence="3">SP</strain>
    </source>
</reference>
<dbReference type="AlphaFoldDB" id="A0A1H3K4X2"/>
<keyword evidence="3" id="KW-1185">Reference proteome</keyword>
<dbReference type="InterPro" id="IPR021320">
    <property type="entry name" value="DUF2905"/>
</dbReference>
<keyword evidence="1" id="KW-0812">Transmembrane</keyword>
<keyword evidence="1" id="KW-1133">Transmembrane helix</keyword>
<accession>A0A1H3K4X2</accession>
<dbReference type="STRING" id="1503961.SAMN05421736_10250"/>
<dbReference type="PANTHER" id="PTHR36443:SF1">
    <property type="entry name" value="BSR5223 PROTEIN"/>
    <property type="match status" value="1"/>
</dbReference>
<evidence type="ECO:0000313" key="3">
    <source>
        <dbReference type="Proteomes" id="UP000198935"/>
    </source>
</evidence>
<evidence type="ECO:0008006" key="4">
    <source>
        <dbReference type="Google" id="ProtNLM"/>
    </source>
</evidence>
<dbReference type="Pfam" id="PF11146">
    <property type="entry name" value="DUF2905"/>
    <property type="match status" value="1"/>
</dbReference>
<proteinExistence type="predicted"/>
<feature type="transmembrane region" description="Helical" evidence="1">
    <location>
        <begin position="7"/>
        <end position="25"/>
    </location>
</feature>
<gene>
    <name evidence="2" type="ORF">SAMN05421736_10250</name>
</gene>
<sequence length="72" mass="7901">MNQIPKLLITLGIVLVVVGLLWQLGGKFFSLGKLPGDIVIKKGSTTVYFPIMTSIIISIILSVVLFIIGRFR</sequence>
<protein>
    <recommendedName>
        <fullName evidence="4">DUF2905 family protein</fullName>
    </recommendedName>
</protein>